<comment type="subcellular location">
    <subcellularLocation>
        <location evidence="1">Cell surface</location>
    </subcellularLocation>
</comment>
<dbReference type="InterPro" id="IPR051905">
    <property type="entry name" value="S_pombe_Mam3/Map4"/>
</dbReference>
<dbReference type="EMBL" id="AQGS01000023">
    <property type="protein sequence ID" value="EPS45082.1"/>
    <property type="molecule type" value="Genomic_DNA"/>
</dbReference>
<dbReference type="Pfam" id="PF10528">
    <property type="entry name" value="GLEYA"/>
    <property type="match status" value="2"/>
</dbReference>
<protein>
    <recommendedName>
        <fullName evidence="2">PA14 domain-containing protein</fullName>
    </recommendedName>
</protein>
<dbReference type="GO" id="GO:0009986">
    <property type="term" value="C:cell surface"/>
    <property type="evidence" value="ECO:0007669"/>
    <property type="project" value="UniProtKB-SubCell"/>
</dbReference>
<feature type="domain" description="PA14" evidence="2">
    <location>
        <begin position="116"/>
        <end position="280"/>
    </location>
</feature>
<dbReference type="HOGENOM" id="CLU_526773_0_0_1"/>
<dbReference type="AlphaFoldDB" id="S8CBM4"/>
<reference evidence="4" key="2">
    <citation type="submission" date="2013-04" db="EMBL/GenBank/DDBJ databases">
        <title>Genomic mechanisms accounting for the adaptation to parasitism in nematode-trapping fungi.</title>
        <authorList>
            <person name="Ahren D.G."/>
        </authorList>
    </citation>
    <scope>NUCLEOTIDE SEQUENCE [LARGE SCALE GENOMIC DNA]</scope>
    <source>
        <strain evidence="4">CBS 200.50</strain>
    </source>
</reference>
<evidence type="ECO:0000256" key="1">
    <source>
        <dbReference type="ARBA" id="ARBA00004241"/>
    </source>
</evidence>
<organism evidence="3 4">
    <name type="scientific">Dactylellina haptotyla (strain CBS 200.50)</name>
    <name type="common">Nematode-trapping fungus</name>
    <name type="synonym">Monacrosporium haptotylum</name>
    <dbReference type="NCBI Taxonomy" id="1284197"/>
    <lineage>
        <taxon>Eukaryota</taxon>
        <taxon>Fungi</taxon>
        <taxon>Dikarya</taxon>
        <taxon>Ascomycota</taxon>
        <taxon>Pezizomycotina</taxon>
        <taxon>Orbiliomycetes</taxon>
        <taxon>Orbiliales</taxon>
        <taxon>Orbiliaceae</taxon>
        <taxon>Dactylellina</taxon>
    </lineage>
</organism>
<dbReference type="InterPro" id="IPR018871">
    <property type="entry name" value="GLEYA_adhesin_domain"/>
</dbReference>
<dbReference type="PANTHER" id="PTHR31492:SF14">
    <property type="entry name" value="M CELL-TYPE AGGLUTINATION PROTEIN MAM3-RELATED"/>
    <property type="match status" value="1"/>
</dbReference>
<proteinExistence type="predicted"/>
<dbReference type="OrthoDB" id="4388755at2759"/>
<gene>
    <name evidence="3" type="ORF">H072_930</name>
</gene>
<accession>S8CBM4</accession>
<dbReference type="STRING" id="1284197.S8CBM4"/>
<dbReference type="PANTHER" id="PTHR31492">
    <property type="entry name" value="M CELL-TYPE AGGLUTINATION PROTEIN MAM3-RELATED"/>
    <property type="match status" value="1"/>
</dbReference>
<dbReference type="PROSITE" id="PS51820">
    <property type="entry name" value="PA14"/>
    <property type="match status" value="1"/>
</dbReference>
<evidence type="ECO:0000313" key="4">
    <source>
        <dbReference type="Proteomes" id="UP000015100"/>
    </source>
</evidence>
<dbReference type="Gene3D" id="2.60.120.1560">
    <property type="match status" value="2"/>
</dbReference>
<keyword evidence="4" id="KW-1185">Reference proteome</keyword>
<dbReference type="Proteomes" id="UP000015100">
    <property type="component" value="Unassembled WGS sequence"/>
</dbReference>
<name>S8CBM4_DACHA</name>
<dbReference type="InterPro" id="IPR037524">
    <property type="entry name" value="PA14/GLEYA"/>
</dbReference>
<evidence type="ECO:0000313" key="3">
    <source>
        <dbReference type="EMBL" id="EPS45082.1"/>
    </source>
</evidence>
<sequence length="517" mass="56438">METRGANEFPKGTTTRTVTATLFAKSTIVVIVSGTVTLGQRTASITSTITKVSLSTKFYRTTVFKTSPSTGTIVSSTTTTSTTTKTVYVPIPTPDVSCPNSGGLEVALYDNVYQRTTESGDYGFYDNFEPTFFKTAPTYDTSRSNVTGIAWDTPDNSEALHPYGMTARVTSGSSSYVLNHRGYFYAPKTMSYTFRVSQADDWCGVWAGEKAYTNWNKDNLDAASIYGPGGSISTGEFKLTLTGGSFTPLRILLANAGGAVKFAFEIIGEDGESYVQSRIASPFLVAYSCQYPDIAPPYLSSFGAEPTTAGDAPDRSCNNYGLDVAIYHNPFVGTSGSYPEFVPQYFKGQLPYNITKTTYPGFVWPDDGVNEAGSHPYGLDPPTPDLAYTLNHRGYFYAPGSATYFFQAYRADNYGGLWTESKAISSWTRENEDGESTCCSGDQWTSGAIVAIYIDQPTFIPLRFMLANWAGAVHANFDIYDDNGAYYARTGLRSRYLVRFACDDSVALFPDPWGSET</sequence>
<evidence type="ECO:0000259" key="2">
    <source>
        <dbReference type="PROSITE" id="PS51820"/>
    </source>
</evidence>
<reference evidence="3 4" key="1">
    <citation type="journal article" date="2013" name="PLoS Genet.">
        <title>Genomic mechanisms accounting for the adaptation to parasitism in nematode-trapping fungi.</title>
        <authorList>
            <person name="Meerupati T."/>
            <person name="Andersson K.M."/>
            <person name="Friman E."/>
            <person name="Kumar D."/>
            <person name="Tunlid A."/>
            <person name="Ahren D."/>
        </authorList>
    </citation>
    <scope>NUCLEOTIDE SEQUENCE [LARGE SCALE GENOMIC DNA]</scope>
    <source>
        <strain evidence="3 4">CBS 200.50</strain>
    </source>
</reference>
<comment type="caution">
    <text evidence="3">The sequence shown here is derived from an EMBL/GenBank/DDBJ whole genome shotgun (WGS) entry which is preliminary data.</text>
</comment>